<reference evidence="1" key="1">
    <citation type="submission" date="2023-07" db="EMBL/GenBank/DDBJ databases">
        <title>Black Yeasts Isolated from many extreme environments.</title>
        <authorList>
            <person name="Coleine C."/>
            <person name="Stajich J.E."/>
            <person name="Selbmann L."/>
        </authorList>
    </citation>
    <scope>NUCLEOTIDE SEQUENCE</scope>
    <source>
        <strain evidence="1">CCFEE 5714</strain>
    </source>
</reference>
<organism evidence="1 2">
    <name type="scientific">Vermiconidia calcicola</name>
    <dbReference type="NCBI Taxonomy" id="1690605"/>
    <lineage>
        <taxon>Eukaryota</taxon>
        <taxon>Fungi</taxon>
        <taxon>Dikarya</taxon>
        <taxon>Ascomycota</taxon>
        <taxon>Pezizomycotina</taxon>
        <taxon>Dothideomycetes</taxon>
        <taxon>Dothideomycetidae</taxon>
        <taxon>Mycosphaerellales</taxon>
        <taxon>Extremaceae</taxon>
        <taxon>Vermiconidia</taxon>
    </lineage>
</organism>
<comment type="caution">
    <text evidence="1">The sequence shown here is derived from an EMBL/GenBank/DDBJ whole genome shotgun (WGS) entry which is preliminary data.</text>
</comment>
<dbReference type="Proteomes" id="UP001281147">
    <property type="component" value="Unassembled WGS sequence"/>
</dbReference>
<dbReference type="EMBL" id="JAUTXU010000022">
    <property type="protein sequence ID" value="KAK3720433.1"/>
    <property type="molecule type" value="Genomic_DNA"/>
</dbReference>
<proteinExistence type="predicted"/>
<sequence>MAPIQRTTSQANAGIGKKVHRKRVTRREPSDSWNLLNHQGMNPNANDIFMQNQTENQSPTMEQPPDIDEAVGPLREMAERVGKEVETFAQTLDEFFEDLPTATSRFDAAHELVSQFKAIAERTVEELKGRHERDLREELKKEWGEQAHISAVSNAQQSAASARSMSSLSARKTEQVQDLRQWQQEADIWDLFRMMLELHPFESGTQDQQKDQEQTLTKLGPPHRYTSEADLWQRFITEDRLGKERCQIKEWLERTAIHQSSDVQGIVEELEKKAGRGKGLWSSGWLETRERIKGEKRKRSWPNAADSPLPQIRRSDNQELLTTTLDPDAAQRQERTLEKPDAYFERAIWVACWEMLRRGSSWQDVCEWCEERKEGWRAVCMGMAMDSTERAASTAAWRRMCRLASQSDGATEYEAAVYGLLGGDLKAVRHVCRSVDDHLYAHYSSALLQQFEGYVLRTRPSKAPPQQWRRSDVDDSLQDPKRAEEAIKDLIQRLRQSTTTSNESAKPMKIIQSYLLADEVGSMIHTVGSCIAETASLHGLEDMIFLRNREAPQDGVILPETEVALDPRALRIATHMSIVHRVLSPEYLAGLDGDELHEDENVLVAYIQTLRAAGKRDLIITYAAKLRREQYIVVLGHMLQDITDSNERTRILSLMQKADLDVVAILNEQLKWVASHSLGGEYVRQPLRILEDTEETKLHPGQRIDVEFLPNEILPEDEAVVRCLQWFQQLQGEWKITFDALTLALRRCLVTGRFSCARYIVQNFPYEAVSMRKSYPTIGRSINLMENTTSTPYDEEEAMSWDLMRRQSKTYYELTQLVHAVEKLYDWRLEENKYLNKAPRPTNVPNSLKKAKGMVTEALDPIIKGILQSPVDEDEAADLAHIRITLIPEIIIAYNTVLHAAGNFITRDCLLESMELSVAIANGKESNGLEECFVEAGRMRELVKSFALTSKVMLILKAEGKVWKPRKDRRGQDLGMWEIAGAGVRAGGDE</sequence>
<keyword evidence="2" id="KW-1185">Reference proteome</keyword>
<accession>A0ACC3NPB6</accession>
<evidence type="ECO:0000313" key="2">
    <source>
        <dbReference type="Proteomes" id="UP001281147"/>
    </source>
</evidence>
<evidence type="ECO:0000313" key="1">
    <source>
        <dbReference type="EMBL" id="KAK3720433.1"/>
    </source>
</evidence>
<protein>
    <submittedName>
        <fullName evidence="1">Nucleoporin nup84</fullName>
    </submittedName>
</protein>
<gene>
    <name evidence="1" type="primary">NUP84_1</name>
    <name evidence="1" type="ORF">LTR37_003845</name>
</gene>
<name>A0ACC3NPB6_9PEZI</name>